<reference evidence="2 3" key="1">
    <citation type="journal article" date="2020" name="ISME J.">
        <title>Uncovering the hidden diversity of litter-decomposition mechanisms in mushroom-forming fungi.</title>
        <authorList>
            <person name="Floudas D."/>
            <person name="Bentzer J."/>
            <person name="Ahren D."/>
            <person name="Johansson T."/>
            <person name="Persson P."/>
            <person name="Tunlid A."/>
        </authorList>
    </citation>
    <scope>NUCLEOTIDE SEQUENCE [LARGE SCALE GENOMIC DNA]</scope>
    <source>
        <strain evidence="2 3">CBS 291.85</strain>
    </source>
</reference>
<proteinExistence type="predicted"/>
<keyword evidence="1" id="KW-1133">Transmembrane helix</keyword>
<name>A0A8H5CLH3_9AGAR</name>
<evidence type="ECO:0000313" key="2">
    <source>
        <dbReference type="EMBL" id="KAF5343111.1"/>
    </source>
</evidence>
<accession>A0A8H5CLH3</accession>
<feature type="transmembrane region" description="Helical" evidence="1">
    <location>
        <begin position="43"/>
        <end position="63"/>
    </location>
</feature>
<keyword evidence="3" id="KW-1185">Reference proteome</keyword>
<gene>
    <name evidence="2" type="ORF">D9758_015998</name>
</gene>
<organism evidence="2 3">
    <name type="scientific">Tetrapyrgos nigripes</name>
    <dbReference type="NCBI Taxonomy" id="182062"/>
    <lineage>
        <taxon>Eukaryota</taxon>
        <taxon>Fungi</taxon>
        <taxon>Dikarya</taxon>
        <taxon>Basidiomycota</taxon>
        <taxon>Agaricomycotina</taxon>
        <taxon>Agaricomycetes</taxon>
        <taxon>Agaricomycetidae</taxon>
        <taxon>Agaricales</taxon>
        <taxon>Marasmiineae</taxon>
        <taxon>Marasmiaceae</taxon>
        <taxon>Tetrapyrgos</taxon>
    </lineage>
</organism>
<sequence>MPKSGGVVCSQENLIISPLHSSLERLKGAESFIESLRSYTMRITGISVPSVAAITFITMMLMLTTDVNAAVAQVDPSDAACTLEICVGSPAVATQAPAEGDTVDWFPQGW</sequence>
<evidence type="ECO:0000256" key="1">
    <source>
        <dbReference type="SAM" id="Phobius"/>
    </source>
</evidence>
<dbReference type="AlphaFoldDB" id="A0A8H5CLH3"/>
<protein>
    <submittedName>
        <fullName evidence="2">Uncharacterized protein</fullName>
    </submittedName>
</protein>
<comment type="caution">
    <text evidence="2">The sequence shown here is derived from an EMBL/GenBank/DDBJ whole genome shotgun (WGS) entry which is preliminary data.</text>
</comment>
<keyword evidence="1" id="KW-0472">Membrane</keyword>
<keyword evidence="1" id="KW-0812">Transmembrane</keyword>
<evidence type="ECO:0000313" key="3">
    <source>
        <dbReference type="Proteomes" id="UP000559256"/>
    </source>
</evidence>
<dbReference type="Proteomes" id="UP000559256">
    <property type="component" value="Unassembled WGS sequence"/>
</dbReference>
<dbReference type="EMBL" id="JAACJM010000149">
    <property type="protein sequence ID" value="KAF5343111.1"/>
    <property type="molecule type" value="Genomic_DNA"/>
</dbReference>